<keyword evidence="10" id="KW-1185">Reference proteome</keyword>
<dbReference type="PRINTS" id="PR00344">
    <property type="entry name" value="BCTRLSENSOR"/>
</dbReference>
<sequence length="456" mass="49794">MEDADRKLLRNFSVSLTALAQRGRAEAASRAKSTFVSSISHELRTPLHGILAITELLEDTCLNDAQRQLLRTIETCGKGLVSVVNHVLDLAKLESGRVEVVGLLATEERSNEVVKGMVRLKRTSEADGEGSGRAYWENRWCLTDPGCVRQILLNLLGNALKFTTSGEVILKMGIEVGNGGTRTHGPEGSRNMDHDGNWLTIVVQDTGPGMSPAFQAHLCEPFSQEDPMHGGTGLGLAITRHLVTALKGTFAVRSAPSVGSEFEVRIPVGRTWEEHRGDHQIRDFRIRRSLSGHIVALLGKPSGVNGRLLSEMVTRYGAHTVPSSTNTTPRALIVEDNGVNRMILTTFLSRRGIPYDEAVDGAEGVAAYAKRRYDVVLMDIQMPVMDGNTATRHIRRIEKARGEGPEGFTKIWALTGLSQEKDQTLAFEAGVDAFLTKPVKLKQLSGLLHAHFPGLT</sequence>
<evidence type="ECO:0000259" key="7">
    <source>
        <dbReference type="PROSITE" id="PS50109"/>
    </source>
</evidence>
<evidence type="ECO:0000256" key="5">
    <source>
        <dbReference type="ARBA" id="ARBA00022777"/>
    </source>
</evidence>
<dbReference type="SMART" id="SM00388">
    <property type="entry name" value="HisKA"/>
    <property type="match status" value="1"/>
</dbReference>
<dbReference type="SUPFAM" id="SSF55874">
    <property type="entry name" value="ATPase domain of HSP90 chaperone/DNA topoisomerase II/histidine kinase"/>
    <property type="match status" value="1"/>
</dbReference>
<dbReference type="InterPro" id="IPR001789">
    <property type="entry name" value="Sig_transdc_resp-reg_receiver"/>
</dbReference>
<dbReference type="GO" id="GO:0005886">
    <property type="term" value="C:plasma membrane"/>
    <property type="evidence" value="ECO:0007669"/>
    <property type="project" value="TreeGrafter"/>
</dbReference>
<evidence type="ECO:0000256" key="4">
    <source>
        <dbReference type="ARBA" id="ARBA00022679"/>
    </source>
</evidence>
<dbReference type="CDD" id="cd17546">
    <property type="entry name" value="REC_hyHK_CKI1_RcsC-like"/>
    <property type="match status" value="1"/>
</dbReference>
<dbReference type="InterPro" id="IPR003661">
    <property type="entry name" value="HisK_dim/P_dom"/>
</dbReference>
<evidence type="ECO:0000313" key="10">
    <source>
        <dbReference type="Proteomes" id="UP000267251"/>
    </source>
</evidence>
<evidence type="ECO:0000256" key="1">
    <source>
        <dbReference type="ARBA" id="ARBA00000085"/>
    </source>
</evidence>
<name>A0A4P9Y6R2_9FUNG</name>
<evidence type="ECO:0000313" key="9">
    <source>
        <dbReference type="EMBL" id="RKP14725.1"/>
    </source>
</evidence>
<dbReference type="Pfam" id="PF02518">
    <property type="entry name" value="HATPase_c"/>
    <property type="match status" value="1"/>
</dbReference>
<accession>A0A4P9Y6R2</accession>
<comment type="catalytic activity">
    <reaction evidence="1">
        <text>ATP + protein L-histidine = ADP + protein N-phospho-L-histidine.</text>
        <dbReference type="EC" id="2.7.13.3"/>
    </reaction>
</comment>
<dbReference type="CDD" id="cd00082">
    <property type="entry name" value="HisKA"/>
    <property type="match status" value="1"/>
</dbReference>
<feature type="modified residue" description="4-aspartylphosphate" evidence="6">
    <location>
        <position position="379"/>
    </location>
</feature>
<dbReference type="InterPro" id="IPR011006">
    <property type="entry name" value="CheY-like_superfamily"/>
</dbReference>
<keyword evidence="4" id="KW-0808">Transferase</keyword>
<dbReference type="SUPFAM" id="SSF52172">
    <property type="entry name" value="CheY-like"/>
    <property type="match status" value="1"/>
</dbReference>
<dbReference type="Gene3D" id="3.30.565.10">
    <property type="entry name" value="Histidine kinase-like ATPase, C-terminal domain"/>
    <property type="match status" value="1"/>
</dbReference>
<dbReference type="GO" id="GO:0009927">
    <property type="term" value="F:histidine phosphotransfer kinase activity"/>
    <property type="evidence" value="ECO:0007669"/>
    <property type="project" value="TreeGrafter"/>
</dbReference>
<dbReference type="InterPro" id="IPR036890">
    <property type="entry name" value="HATPase_C_sf"/>
</dbReference>
<dbReference type="SMART" id="SM00448">
    <property type="entry name" value="REC"/>
    <property type="match status" value="1"/>
</dbReference>
<dbReference type="Pfam" id="PF00512">
    <property type="entry name" value="HisKA"/>
    <property type="match status" value="1"/>
</dbReference>
<dbReference type="InterPro" id="IPR005467">
    <property type="entry name" value="His_kinase_dom"/>
</dbReference>
<protein>
    <recommendedName>
        <fullName evidence="2">histidine kinase</fullName>
        <ecNumber evidence="2">2.7.13.3</ecNumber>
    </recommendedName>
</protein>
<dbReference type="InterPro" id="IPR003594">
    <property type="entry name" value="HATPase_dom"/>
</dbReference>
<dbReference type="PANTHER" id="PTHR43047">
    <property type="entry name" value="TWO-COMPONENT HISTIDINE PROTEIN KINASE"/>
    <property type="match status" value="1"/>
</dbReference>
<dbReference type="Gene3D" id="3.40.50.2300">
    <property type="match status" value="1"/>
</dbReference>
<dbReference type="Proteomes" id="UP000267251">
    <property type="component" value="Unassembled WGS sequence"/>
</dbReference>
<dbReference type="InterPro" id="IPR036097">
    <property type="entry name" value="HisK_dim/P_sf"/>
</dbReference>
<dbReference type="Pfam" id="PF00072">
    <property type="entry name" value="Response_reg"/>
    <property type="match status" value="1"/>
</dbReference>
<dbReference type="InterPro" id="IPR004358">
    <property type="entry name" value="Sig_transdc_His_kin-like_C"/>
</dbReference>
<evidence type="ECO:0000256" key="3">
    <source>
        <dbReference type="ARBA" id="ARBA00022553"/>
    </source>
</evidence>
<dbReference type="SUPFAM" id="SSF47384">
    <property type="entry name" value="Homodimeric domain of signal transducing histidine kinase"/>
    <property type="match status" value="1"/>
</dbReference>
<evidence type="ECO:0000256" key="2">
    <source>
        <dbReference type="ARBA" id="ARBA00012438"/>
    </source>
</evidence>
<gene>
    <name evidence="9" type="ORF">BJ684DRAFT_8113</name>
</gene>
<dbReference type="FunFam" id="1.10.287.130:FF:000023">
    <property type="entry name" value="Sensor histidine kinase/response regulator, putative"/>
    <property type="match status" value="1"/>
</dbReference>
<dbReference type="EMBL" id="KZ987798">
    <property type="protein sequence ID" value="RKP14725.1"/>
    <property type="molecule type" value="Genomic_DNA"/>
</dbReference>
<organism evidence="9 10">
    <name type="scientific">Piptocephalis cylindrospora</name>
    <dbReference type="NCBI Taxonomy" id="1907219"/>
    <lineage>
        <taxon>Eukaryota</taxon>
        <taxon>Fungi</taxon>
        <taxon>Fungi incertae sedis</taxon>
        <taxon>Zoopagomycota</taxon>
        <taxon>Zoopagomycotina</taxon>
        <taxon>Zoopagomycetes</taxon>
        <taxon>Zoopagales</taxon>
        <taxon>Piptocephalidaceae</taxon>
        <taxon>Piptocephalis</taxon>
    </lineage>
</organism>
<dbReference type="AlphaFoldDB" id="A0A4P9Y6R2"/>
<dbReference type="PROSITE" id="PS50109">
    <property type="entry name" value="HIS_KIN"/>
    <property type="match status" value="1"/>
</dbReference>
<dbReference type="OrthoDB" id="60033at2759"/>
<dbReference type="GO" id="GO:0000155">
    <property type="term" value="F:phosphorelay sensor kinase activity"/>
    <property type="evidence" value="ECO:0007669"/>
    <property type="project" value="InterPro"/>
</dbReference>
<keyword evidence="5" id="KW-0418">Kinase</keyword>
<proteinExistence type="predicted"/>
<keyword evidence="3 6" id="KW-0597">Phosphoprotein</keyword>
<dbReference type="Gene3D" id="1.10.287.130">
    <property type="match status" value="1"/>
</dbReference>
<feature type="domain" description="Response regulatory" evidence="8">
    <location>
        <begin position="330"/>
        <end position="452"/>
    </location>
</feature>
<evidence type="ECO:0000259" key="8">
    <source>
        <dbReference type="PROSITE" id="PS50110"/>
    </source>
</evidence>
<reference evidence="10" key="1">
    <citation type="journal article" date="2018" name="Nat. Microbiol.">
        <title>Leveraging single-cell genomics to expand the fungal tree of life.</title>
        <authorList>
            <person name="Ahrendt S.R."/>
            <person name="Quandt C.A."/>
            <person name="Ciobanu D."/>
            <person name="Clum A."/>
            <person name="Salamov A."/>
            <person name="Andreopoulos B."/>
            <person name="Cheng J.F."/>
            <person name="Woyke T."/>
            <person name="Pelin A."/>
            <person name="Henrissat B."/>
            <person name="Reynolds N.K."/>
            <person name="Benny G.L."/>
            <person name="Smith M.E."/>
            <person name="James T.Y."/>
            <person name="Grigoriev I.V."/>
        </authorList>
    </citation>
    <scope>NUCLEOTIDE SEQUENCE [LARGE SCALE GENOMIC DNA]</scope>
</reference>
<dbReference type="SMART" id="SM00387">
    <property type="entry name" value="HATPase_c"/>
    <property type="match status" value="1"/>
</dbReference>
<dbReference type="PROSITE" id="PS50110">
    <property type="entry name" value="RESPONSE_REGULATORY"/>
    <property type="match status" value="1"/>
</dbReference>
<dbReference type="EC" id="2.7.13.3" evidence="2"/>
<evidence type="ECO:0000256" key="6">
    <source>
        <dbReference type="PROSITE-ProRule" id="PRU00169"/>
    </source>
</evidence>
<feature type="domain" description="Histidine kinase" evidence="7">
    <location>
        <begin position="38"/>
        <end position="270"/>
    </location>
</feature>
<dbReference type="PANTHER" id="PTHR43047:SF72">
    <property type="entry name" value="OSMOSENSING HISTIDINE PROTEIN KINASE SLN1"/>
    <property type="match status" value="1"/>
</dbReference>